<evidence type="ECO:0000256" key="6">
    <source>
        <dbReference type="RuleBase" id="RU003943"/>
    </source>
</evidence>
<keyword evidence="9" id="KW-1185">Reference proteome</keyword>
<proteinExistence type="inferred from homology"/>
<gene>
    <name evidence="8" type="ORF">SAMN05444391_0339</name>
</gene>
<keyword evidence="6" id="KW-0813">Transport</keyword>
<dbReference type="InterPro" id="IPR001626">
    <property type="entry name" value="ABC_TroCD"/>
</dbReference>
<feature type="transmembrane region" description="Helical" evidence="7">
    <location>
        <begin position="153"/>
        <end position="181"/>
    </location>
</feature>
<evidence type="ECO:0000313" key="8">
    <source>
        <dbReference type="EMBL" id="SHK22363.1"/>
    </source>
</evidence>
<dbReference type="Pfam" id="PF00950">
    <property type="entry name" value="ABC-3"/>
    <property type="match status" value="2"/>
</dbReference>
<sequence>MMDILWPALLLSFVLLGIHAYFGREIIKRGVIFTDLAVGQLSAVGVALALLLNSEIHVLSVLFALLGGLLVLLFERSQYKEALIGLLYALGVSSVYLILSKSPHGAEDFLRLTAADILFVPMQEILKTAVAYSFIGLLLFVRSKFLEGFLKELTFYLLFAFTVSSSVKLAGVVVVFSILLAPALVSLFLMDNLLFAWLWGAAVNTVAMIISYKLDLPTGFSVAFLQALCSLCVFFLRMVKTS</sequence>
<evidence type="ECO:0000256" key="3">
    <source>
        <dbReference type="ARBA" id="ARBA00022692"/>
    </source>
</evidence>
<keyword evidence="4 7" id="KW-1133">Transmembrane helix</keyword>
<evidence type="ECO:0000256" key="5">
    <source>
        <dbReference type="ARBA" id="ARBA00023136"/>
    </source>
</evidence>
<dbReference type="PANTHER" id="PTHR30477">
    <property type="entry name" value="ABC-TRANSPORTER METAL-BINDING PROTEIN"/>
    <property type="match status" value="1"/>
</dbReference>
<name>A0A1M6QQJ0_9AQUI</name>
<evidence type="ECO:0000313" key="9">
    <source>
        <dbReference type="Proteomes" id="UP000189810"/>
    </source>
</evidence>
<feature type="transmembrane region" description="Helical" evidence="7">
    <location>
        <begin position="30"/>
        <end position="50"/>
    </location>
</feature>
<dbReference type="AlphaFoldDB" id="A0A1M6QQJ0"/>
<dbReference type="SUPFAM" id="SSF81345">
    <property type="entry name" value="ABC transporter involved in vitamin B12 uptake, BtuC"/>
    <property type="match status" value="1"/>
</dbReference>
<keyword evidence="5 7" id="KW-0472">Membrane</keyword>
<keyword evidence="3 6" id="KW-0812">Transmembrane</keyword>
<dbReference type="Proteomes" id="UP000189810">
    <property type="component" value="Chromosome I"/>
</dbReference>
<evidence type="ECO:0000256" key="2">
    <source>
        <dbReference type="ARBA" id="ARBA00008034"/>
    </source>
</evidence>
<feature type="transmembrane region" description="Helical" evidence="7">
    <location>
        <begin position="81"/>
        <end position="99"/>
    </location>
</feature>
<dbReference type="GO" id="GO:0010043">
    <property type="term" value="P:response to zinc ion"/>
    <property type="evidence" value="ECO:0007669"/>
    <property type="project" value="TreeGrafter"/>
</dbReference>
<feature type="transmembrane region" description="Helical" evidence="7">
    <location>
        <begin position="193"/>
        <end position="212"/>
    </location>
</feature>
<comment type="similarity">
    <text evidence="2 6">Belongs to the ABC-3 integral membrane protein family.</text>
</comment>
<comment type="subcellular location">
    <subcellularLocation>
        <location evidence="6">Cell membrane</location>
        <topology evidence="6">Multi-pass membrane protein</topology>
    </subcellularLocation>
    <subcellularLocation>
        <location evidence="1">Membrane</location>
        <topology evidence="1">Multi-pass membrane protein</topology>
    </subcellularLocation>
</comment>
<dbReference type="STRING" id="381751.SAMN05444391_0339"/>
<evidence type="ECO:0000256" key="4">
    <source>
        <dbReference type="ARBA" id="ARBA00022989"/>
    </source>
</evidence>
<protein>
    <submittedName>
        <fullName evidence="8">Zinc/manganese transport system permease protein</fullName>
    </submittedName>
</protein>
<dbReference type="InterPro" id="IPR037294">
    <property type="entry name" value="ABC_BtuC-like"/>
</dbReference>
<feature type="transmembrane region" description="Helical" evidence="7">
    <location>
        <begin position="56"/>
        <end position="74"/>
    </location>
</feature>
<dbReference type="OrthoDB" id="14209at2"/>
<accession>A0A1M6QQJ0</accession>
<organism evidence="8 9">
    <name type="scientific">Thermocrinis minervae</name>
    <dbReference type="NCBI Taxonomy" id="381751"/>
    <lineage>
        <taxon>Bacteria</taxon>
        <taxon>Pseudomonadati</taxon>
        <taxon>Aquificota</taxon>
        <taxon>Aquificia</taxon>
        <taxon>Aquificales</taxon>
        <taxon>Aquificaceae</taxon>
        <taxon>Thermocrinis</taxon>
    </lineage>
</organism>
<feature type="transmembrane region" description="Helical" evidence="7">
    <location>
        <begin position="6"/>
        <end position="23"/>
    </location>
</feature>
<dbReference type="GO" id="GO:0043190">
    <property type="term" value="C:ATP-binding cassette (ABC) transporter complex"/>
    <property type="evidence" value="ECO:0007669"/>
    <property type="project" value="InterPro"/>
</dbReference>
<evidence type="ECO:0000256" key="1">
    <source>
        <dbReference type="ARBA" id="ARBA00004141"/>
    </source>
</evidence>
<feature type="transmembrane region" description="Helical" evidence="7">
    <location>
        <begin position="119"/>
        <end position="141"/>
    </location>
</feature>
<dbReference type="RefSeq" id="WP_079653521.1">
    <property type="nucleotide sequence ID" value="NZ_LT670846.1"/>
</dbReference>
<reference evidence="8 9" key="1">
    <citation type="submission" date="2016-11" db="EMBL/GenBank/DDBJ databases">
        <authorList>
            <person name="Jaros S."/>
            <person name="Januszkiewicz K."/>
            <person name="Wedrychowicz H."/>
        </authorList>
    </citation>
    <scope>NUCLEOTIDE SEQUENCE [LARGE SCALE GENOMIC DNA]</scope>
    <source>
        <strain evidence="8 9">DSM 19557</strain>
    </source>
</reference>
<dbReference type="PANTHER" id="PTHR30477:SF19">
    <property type="entry name" value="METAL ABC TRANSPORTER PERMEASE"/>
    <property type="match status" value="1"/>
</dbReference>
<feature type="transmembrane region" description="Helical" evidence="7">
    <location>
        <begin position="219"/>
        <end position="239"/>
    </location>
</feature>
<evidence type="ECO:0000256" key="7">
    <source>
        <dbReference type="SAM" id="Phobius"/>
    </source>
</evidence>
<dbReference type="EMBL" id="LT670846">
    <property type="protein sequence ID" value="SHK22363.1"/>
    <property type="molecule type" value="Genomic_DNA"/>
</dbReference>
<dbReference type="GO" id="GO:0055085">
    <property type="term" value="P:transmembrane transport"/>
    <property type="evidence" value="ECO:0007669"/>
    <property type="project" value="InterPro"/>
</dbReference>